<protein>
    <submittedName>
        <fullName evidence="1">Uncharacterized protein</fullName>
    </submittedName>
</protein>
<dbReference type="Proteomes" id="UP001304671">
    <property type="component" value="Unassembled WGS sequence"/>
</dbReference>
<evidence type="ECO:0000313" key="2">
    <source>
        <dbReference type="Proteomes" id="UP001304671"/>
    </source>
</evidence>
<name>A0ABU5QJI3_9BACT</name>
<evidence type="ECO:0000313" key="1">
    <source>
        <dbReference type="EMBL" id="MEA5257198.1"/>
    </source>
</evidence>
<organism evidence="1 2">
    <name type="scientific">Arcicella aquatica</name>
    <dbReference type="NCBI Taxonomy" id="217141"/>
    <lineage>
        <taxon>Bacteria</taxon>
        <taxon>Pseudomonadati</taxon>
        <taxon>Bacteroidota</taxon>
        <taxon>Cytophagia</taxon>
        <taxon>Cytophagales</taxon>
        <taxon>Flectobacillaceae</taxon>
        <taxon>Arcicella</taxon>
    </lineage>
</organism>
<keyword evidence="2" id="KW-1185">Reference proteome</keyword>
<sequence length="138" mass="15384">MKSASINIAVPYKVTVIPTTMRYTLLRDLFVTDGTNVCEISYEILAEKYIKMVPSLDAEGNPIMKYNKPVLEESIVSFGTPVLFDTGSKIIPFELYLLIESYRANKTMEGLTAINNALQGFAFEGSLTDFRLAVTNVQ</sequence>
<accession>A0ABU5QJI3</accession>
<comment type="caution">
    <text evidence="1">The sequence shown here is derived from an EMBL/GenBank/DDBJ whole genome shotgun (WGS) entry which is preliminary data.</text>
</comment>
<dbReference type="EMBL" id="JAYFUL010000006">
    <property type="protein sequence ID" value="MEA5257198.1"/>
    <property type="molecule type" value="Genomic_DNA"/>
</dbReference>
<gene>
    <name evidence="1" type="ORF">VB264_05325</name>
</gene>
<reference evidence="1 2" key="1">
    <citation type="submission" date="2023-12" db="EMBL/GenBank/DDBJ databases">
        <title>Novel species of the genus Arcicella isolated from rivers.</title>
        <authorList>
            <person name="Lu H."/>
        </authorList>
    </citation>
    <scope>NUCLEOTIDE SEQUENCE [LARGE SCALE GENOMIC DNA]</scope>
    <source>
        <strain evidence="1 2">LMG 21963</strain>
    </source>
</reference>
<dbReference type="RefSeq" id="WP_323247417.1">
    <property type="nucleotide sequence ID" value="NZ_JAYFUL010000006.1"/>
</dbReference>
<proteinExistence type="predicted"/>